<reference evidence="13 14" key="1">
    <citation type="submission" date="2015-09" db="EMBL/GenBank/DDBJ databases">
        <authorList>
            <consortium name="Pathogen Informatics"/>
        </authorList>
    </citation>
    <scope>NUCLEOTIDE SEQUENCE [LARGE SCALE GENOMIC DNA]</scope>
    <source>
        <strain evidence="13 14">2789STDY5834876</strain>
    </source>
</reference>
<keyword evidence="5 11" id="KW-0479">Metal-binding</keyword>
<feature type="transmembrane region" description="Helical" evidence="11">
    <location>
        <begin position="597"/>
        <end position="615"/>
    </location>
</feature>
<name>A0A174FP28_9FIRM</name>
<keyword evidence="4 11" id="KW-0812">Transmembrane</keyword>
<dbReference type="NCBIfam" id="TIGR01494">
    <property type="entry name" value="ATPase_P-type"/>
    <property type="match status" value="1"/>
</dbReference>
<dbReference type="GO" id="GO:0046872">
    <property type="term" value="F:metal ion binding"/>
    <property type="evidence" value="ECO:0007669"/>
    <property type="project" value="UniProtKB-KW"/>
</dbReference>
<comment type="similarity">
    <text evidence="2 11">Belongs to the cation transport ATPase (P-type) (TC 3.A.3) family. Type IB subfamily.</text>
</comment>
<dbReference type="InterPro" id="IPR044492">
    <property type="entry name" value="P_typ_ATPase_HD_dom"/>
</dbReference>
<dbReference type="NCBIfam" id="TIGR01512">
    <property type="entry name" value="ATPase-IB2_Cd"/>
    <property type="match status" value="1"/>
</dbReference>
<dbReference type="PROSITE" id="PS00154">
    <property type="entry name" value="ATPASE_E1_E2"/>
    <property type="match status" value="1"/>
</dbReference>
<evidence type="ECO:0000313" key="13">
    <source>
        <dbReference type="EMBL" id="CUO50260.1"/>
    </source>
</evidence>
<evidence type="ECO:0000256" key="2">
    <source>
        <dbReference type="ARBA" id="ARBA00006024"/>
    </source>
</evidence>
<evidence type="ECO:0000256" key="6">
    <source>
        <dbReference type="ARBA" id="ARBA00022967"/>
    </source>
</evidence>
<evidence type="ECO:0000256" key="5">
    <source>
        <dbReference type="ARBA" id="ARBA00022723"/>
    </source>
</evidence>
<dbReference type="SUPFAM" id="SSF81665">
    <property type="entry name" value="Calcium ATPase, transmembrane domain M"/>
    <property type="match status" value="1"/>
</dbReference>
<dbReference type="InterPro" id="IPR059000">
    <property type="entry name" value="ATPase_P-type_domA"/>
</dbReference>
<dbReference type="Proteomes" id="UP000095544">
    <property type="component" value="Unassembled WGS sequence"/>
</dbReference>
<feature type="transmembrane region" description="Helical" evidence="11">
    <location>
        <begin position="269"/>
        <end position="290"/>
    </location>
</feature>
<dbReference type="GO" id="GO:0008551">
    <property type="term" value="F:P-type cadmium transporter activity"/>
    <property type="evidence" value="ECO:0007669"/>
    <property type="project" value="UniProtKB-EC"/>
</dbReference>
<evidence type="ECO:0000256" key="10">
    <source>
        <dbReference type="ARBA" id="ARBA00049338"/>
    </source>
</evidence>
<dbReference type="InterPro" id="IPR008250">
    <property type="entry name" value="ATPase_P-typ_transduc_dom_A_sf"/>
</dbReference>
<dbReference type="Gene3D" id="3.40.50.1000">
    <property type="entry name" value="HAD superfamily/HAD-like"/>
    <property type="match status" value="1"/>
</dbReference>
<dbReference type="InterPro" id="IPR023298">
    <property type="entry name" value="ATPase_P-typ_TM_dom_sf"/>
</dbReference>
<comment type="catalytic activity">
    <reaction evidence="10">
        <text>Cd(2+)(in) + ATP + H2O = Cd(2+)(out) + ADP + phosphate + H(+)</text>
        <dbReference type="Rhea" id="RHEA:12132"/>
        <dbReference type="ChEBI" id="CHEBI:15377"/>
        <dbReference type="ChEBI" id="CHEBI:15378"/>
        <dbReference type="ChEBI" id="CHEBI:30616"/>
        <dbReference type="ChEBI" id="CHEBI:43474"/>
        <dbReference type="ChEBI" id="CHEBI:48775"/>
        <dbReference type="ChEBI" id="CHEBI:456216"/>
        <dbReference type="EC" id="7.2.2.21"/>
    </reaction>
</comment>
<dbReference type="Pfam" id="PF00122">
    <property type="entry name" value="E1-E2_ATPase"/>
    <property type="match status" value="1"/>
</dbReference>
<dbReference type="GO" id="GO:0005524">
    <property type="term" value="F:ATP binding"/>
    <property type="evidence" value="ECO:0007669"/>
    <property type="project" value="UniProtKB-UniRule"/>
</dbReference>
<feature type="transmembrane region" description="Helical" evidence="11">
    <location>
        <begin position="68"/>
        <end position="84"/>
    </location>
</feature>
<comment type="subcellular location">
    <subcellularLocation>
        <location evidence="11">Cell membrane</location>
    </subcellularLocation>
    <subcellularLocation>
        <location evidence="1">Membrane</location>
        <topology evidence="1">Multi-pass membrane protein</topology>
    </subcellularLocation>
</comment>
<dbReference type="SUPFAM" id="SSF56784">
    <property type="entry name" value="HAD-like"/>
    <property type="match status" value="1"/>
</dbReference>
<dbReference type="SUPFAM" id="SSF81653">
    <property type="entry name" value="Calcium ATPase, transduction domain A"/>
    <property type="match status" value="1"/>
</dbReference>
<keyword evidence="3" id="KW-0104">Cadmium</keyword>
<feature type="transmembrane region" description="Helical" evidence="11">
    <location>
        <begin position="572"/>
        <end position="591"/>
    </location>
</feature>
<dbReference type="InterPro" id="IPR018303">
    <property type="entry name" value="ATPase_P-typ_P_site"/>
</dbReference>
<evidence type="ECO:0000256" key="8">
    <source>
        <dbReference type="ARBA" id="ARBA00023136"/>
    </source>
</evidence>
<dbReference type="GO" id="GO:0005886">
    <property type="term" value="C:plasma membrane"/>
    <property type="evidence" value="ECO:0007669"/>
    <property type="project" value="UniProtKB-SubCell"/>
</dbReference>
<evidence type="ECO:0000256" key="7">
    <source>
        <dbReference type="ARBA" id="ARBA00022989"/>
    </source>
</evidence>
<dbReference type="SFLD" id="SFLDF00027">
    <property type="entry name" value="p-type_atpase"/>
    <property type="match status" value="1"/>
</dbReference>
<accession>A0A174FP28</accession>
<dbReference type="SFLD" id="SFLDS00003">
    <property type="entry name" value="Haloacid_Dehalogenase"/>
    <property type="match status" value="1"/>
</dbReference>
<proteinExistence type="inferred from homology"/>
<keyword evidence="7 11" id="KW-1133">Transmembrane helix</keyword>
<dbReference type="RefSeq" id="WP_050640156.1">
    <property type="nucleotide sequence ID" value="NZ_CABKUE010000008.1"/>
</dbReference>
<dbReference type="InterPro" id="IPR023299">
    <property type="entry name" value="ATPase_P-typ_cyto_dom_N"/>
</dbReference>
<evidence type="ECO:0000256" key="11">
    <source>
        <dbReference type="RuleBase" id="RU362081"/>
    </source>
</evidence>
<keyword evidence="6" id="KW-1278">Translocase</keyword>
<dbReference type="InterPro" id="IPR027256">
    <property type="entry name" value="P-typ_ATPase_IB"/>
</dbReference>
<dbReference type="PRINTS" id="PR00119">
    <property type="entry name" value="CATATPASE"/>
</dbReference>
<protein>
    <recommendedName>
        <fullName evidence="9">Cd(2+)-exporting ATPase</fullName>
        <ecNumber evidence="9">7.2.2.21</ecNumber>
    </recommendedName>
</protein>
<dbReference type="EC" id="7.2.2.21" evidence="9"/>
<evidence type="ECO:0000256" key="3">
    <source>
        <dbReference type="ARBA" id="ARBA00022539"/>
    </source>
</evidence>
<organism evidence="13 14">
    <name type="scientific">Faecalicatena contorta</name>
    <dbReference type="NCBI Taxonomy" id="39482"/>
    <lineage>
        <taxon>Bacteria</taxon>
        <taxon>Bacillati</taxon>
        <taxon>Bacillota</taxon>
        <taxon>Clostridia</taxon>
        <taxon>Lachnospirales</taxon>
        <taxon>Lachnospiraceae</taxon>
        <taxon>Faecalicatena</taxon>
    </lineage>
</organism>
<feature type="transmembrane region" description="Helical" evidence="11">
    <location>
        <begin position="237"/>
        <end position="257"/>
    </location>
</feature>
<dbReference type="InterPro" id="IPR051014">
    <property type="entry name" value="Cation_Transport_ATPase_IB"/>
</dbReference>
<dbReference type="Pfam" id="PF00702">
    <property type="entry name" value="Hydrolase"/>
    <property type="match status" value="1"/>
</dbReference>
<dbReference type="STRING" id="39482.ERS852491_02400"/>
<dbReference type="Gene3D" id="2.70.150.10">
    <property type="entry name" value="Calcium-transporting ATPase, cytoplasmic transduction domain A"/>
    <property type="match status" value="1"/>
</dbReference>
<keyword evidence="11" id="KW-1003">Cell membrane</keyword>
<dbReference type="AlphaFoldDB" id="A0A174FP28"/>
<keyword evidence="11" id="KW-0547">Nucleotide-binding</keyword>
<evidence type="ECO:0000313" key="14">
    <source>
        <dbReference type="Proteomes" id="UP000095544"/>
    </source>
</evidence>
<dbReference type="Gene3D" id="3.40.1110.10">
    <property type="entry name" value="Calcium-transporting ATPase, cytoplasmic domain N"/>
    <property type="match status" value="1"/>
</dbReference>
<dbReference type="PANTHER" id="PTHR48085">
    <property type="entry name" value="CADMIUM/ZINC-TRANSPORTING ATPASE HMA2-RELATED"/>
    <property type="match status" value="1"/>
</dbReference>
<feature type="transmembrane region" description="Helical" evidence="11">
    <location>
        <begin position="37"/>
        <end position="56"/>
    </location>
</feature>
<dbReference type="InterPro" id="IPR023214">
    <property type="entry name" value="HAD_sf"/>
</dbReference>
<dbReference type="SFLD" id="SFLDG00002">
    <property type="entry name" value="C1.7:_P-type_atpase_like"/>
    <property type="match status" value="1"/>
</dbReference>
<keyword evidence="13" id="KW-0378">Hydrolase</keyword>
<dbReference type="EMBL" id="CYZU01000021">
    <property type="protein sequence ID" value="CUO50260.1"/>
    <property type="molecule type" value="Genomic_DNA"/>
</dbReference>
<feature type="domain" description="P-type ATPase A" evidence="12">
    <location>
        <begin position="119"/>
        <end position="218"/>
    </location>
</feature>
<dbReference type="NCBIfam" id="TIGR01525">
    <property type="entry name" value="ATPase-IB_hvy"/>
    <property type="match status" value="1"/>
</dbReference>
<dbReference type="OrthoDB" id="9813266at2"/>
<evidence type="ECO:0000259" key="12">
    <source>
        <dbReference type="Pfam" id="PF00122"/>
    </source>
</evidence>
<sequence>MAREVRKKCIEIGIGLLLYINALFSVRHWDMTGRTELLLFLLPYLVMSLGIFWDILKNVKRLHIFDENLLMILATVGALAIGKYTEAVGAILFFQFGRTIEVISLSATKKSIAKFMDIRPEYANRKMRGREEKVHPRELQPRQIIVIKPGERIPVDAVITQGMSMVDTKALTGESEPREVKIGDRLYSGSINISGVLEARVSKVYADSTASRILELVENANNNKAQSENFADKFSRFYTPVVTLIGVLVMILPPMMLQGADQETWLYRGLIFLVAACPCGLLVSVPLAFLGGIGAASRQGVLIKGSNYLEALSKTETFVFDKTGTLTEGIFHVKAICPKHMEDAELLEITAYGESYSNHPIAVSLRAAYGKSIDSSRVESIQESSGFGVCAQIDGRQVYIGNSKFMNQQGFFYQPVQEIGTAVHVAVDGEYEGYILIADVIRPDAKWTIRWLQKHQIESVMLTGDNQRVADDAAKQLGIEYVYANLMPEDKVEQVKEFMDSQMESEKLAFVGDGINDAPGLALADIGIAMGGLGADAALEAADIILMEDEPSRIVNAIKISKGTIRAVKQNLVFAIGMKVILLFLAALGYVTMQNAIIADMAVMLINILNSFWVLKYPE</sequence>
<evidence type="ECO:0000256" key="9">
    <source>
        <dbReference type="ARBA" id="ARBA00039103"/>
    </source>
</evidence>
<evidence type="ECO:0000256" key="4">
    <source>
        <dbReference type="ARBA" id="ARBA00022692"/>
    </source>
</evidence>
<dbReference type="InterPro" id="IPR036412">
    <property type="entry name" value="HAD-like_sf"/>
</dbReference>
<keyword evidence="11" id="KW-0067">ATP-binding</keyword>
<dbReference type="InterPro" id="IPR001757">
    <property type="entry name" value="P_typ_ATPase"/>
</dbReference>
<gene>
    <name evidence="13" type="primary">cadA_2</name>
    <name evidence="13" type="ORF">ERS852491_02400</name>
</gene>
<dbReference type="PANTHER" id="PTHR48085:SF5">
    <property type="entry name" value="CADMIUM_ZINC-TRANSPORTING ATPASE HMA4-RELATED"/>
    <property type="match status" value="1"/>
</dbReference>
<keyword evidence="8 11" id="KW-0472">Membrane</keyword>
<dbReference type="GO" id="GO:0016887">
    <property type="term" value="F:ATP hydrolysis activity"/>
    <property type="evidence" value="ECO:0007669"/>
    <property type="project" value="InterPro"/>
</dbReference>
<evidence type="ECO:0000256" key="1">
    <source>
        <dbReference type="ARBA" id="ARBA00004141"/>
    </source>
</evidence>